<evidence type="ECO:0000313" key="13">
    <source>
        <dbReference type="EMBL" id="WDR03389.1"/>
    </source>
</evidence>
<dbReference type="Pfam" id="PF01425">
    <property type="entry name" value="Amidase"/>
    <property type="match status" value="1"/>
</dbReference>
<evidence type="ECO:0000313" key="14">
    <source>
        <dbReference type="Proteomes" id="UP001220530"/>
    </source>
</evidence>
<evidence type="ECO:0000256" key="10">
    <source>
        <dbReference type="ARBA" id="ARBA00047407"/>
    </source>
</evidence>
<dbReference type="SUPFAM" id="SSF75304">
    <property type="entry name" value="Amidase signature (AS) enzymes"/>
    <property type="match status" value="1"/>
</dbReference>
<dbReference type="PANTHER" id="PTHR11895:SF151">
    <property type="entry name" value="GLUTAMYL-TRNA(GLN) AMIDOTRANSFERASE SUBUNIT A"/>
    <property type="match status" value="1"/>
</dbReference>
<dbReference type="InterPro" id="IPR004412">
    <property type="entry name" value="GatA"/>
</dbReference>
<evidence type="ECO:0000256" key="4">
    <source>
        <dbReference type="ARBA" id="ARBA00012739"/>
    </source>
</evidence>
<organism evidence="13 14">
    <name type="scientific">Devosia algicola</name>
    <dbReference type="NCBI Taxonomy" id="3026418"/>
    <lineage>
        <taxon>Bacteria</taxon>
        <taxon>Pseudomonadati</taxon>
        <taxon>Pseudomonadota</taxon>
        <taxon>Alphaproteobacteria</taxon>
        <taxon>Hyphomicrobiales</taxon>
        <taxon>Devosiaceae</taxon>
        <taxon>Devosia</taxon>
    </lineage>
</organism>
<sequence length="494" mass="52152">MSELNKLSIAAARKGLLDKQFSATELTSSYLDAIGAANPSLNAYVAVTGDQALEMAKASDAKLAAGAAGPLEGIPLGVKDLFATKGVHTQAASHILDGFTPEYESSVTANLWRDGALMLGKLNMDEFAMGSSNETSYYGPVVSPFRAEGSNANLVPGGSSGGSAAAVSAWLCAGATATDTGGSIRQPAAFTGTVGMKPTYGRCSRWGTVAFASSLDQAGPIARSVEDAALMMMSMSGFDPKDSTSVDIAVPDFAAAVERGVKGLTIGVPREYRMDGMPDEIETLWQQGIEWLKAEGATFKDISLPHTKYALPAYYIVAPAEASSNLARYDGVKYGLRVSGKDITDMYELTRAAGFGREVKRRIMIGTYVLSAGYYDAYYLQAQKVRTLIKRDFEEAFNAGVDTILTPATPSAAFGIGDEAMAADPVKMYLNDVFTVTVNMAGLPGIAVPAGKDGKGLPLGLQLIGKPFDEETLFAAGRVIERSAAMDFSPKAWW</sequence>
<dbReference type="InterPro" id="IPR023631">
    <property type="entry name" value="Amidase_dom"/>
</dbReference>
<dbReference type="EMBL" id="CP118246">
    <property type="protein sequence ID" value="WDR03389.1"/>
    <property type="molecule type" value="Genomic_DNA"/>
</dbReference>
<dbReference type="PROSITE" id="PS00571">
    <property type="entry name" value="AMIDASES"/>
    <property type="match status" value="1"/>
</dbReference>
<name>A0ABY7YPY9_9HYPH</name>
<dbReference type="NCBIfam" id="TIGR00132">
    <property type="entry name" value="gatA"/>
    <property type="match status" value="1"/>
</dbReference>
<dbReference type="Gene3D" id="3.90.1300.10">
    <property type="entry name" value="Amidase signature (AS) domain"/>
    <property type="match status" value="1"/>
</dbReference>
<accession>A0ABY7YPY9</accession>
<dbReference type="RefSeq" id="WP_282219783.1">
    <property type="nucleotide sequence ID" value="NZ_CP118246.1"/>
</dbReference>
<keyword evidence="14" id="KW-1185">Reference proteome</keyword>
<evidence type="ECO:0000256" key="3">
    <source>
        <dbReference type="ARBA" id="ARBA00011123"/>
    </source>
</evidence>
<evidence type="ECO:0000256" key="1">
    <source>
        <dbReference type="ARBA" id="ARBA00003871"/>
    </source>
</evidence>
<evidence type="ECO:0000256" key="9">
    <source>
        <dbReference type="ARBA" id="ARBA00022917"/>
    </source>
</evidence>
<keyword evidence="7 11" id="KW-0547">Nucleotide-binding</keyword>
<feature type="domain" description="Amidase" evidence="12">
    <location>
        <begin position="25"/>
        <end position="473"/>
    </location>
</feature>
<dbReference type="HAMAP" id="MF_00120">
    <property type="entry name" value="GatA"/>
    <property type="match status" value="1"/>
</dbReference>
<dbReference type="EC" id="6.3.5.7" evidence="4 11"/>
<feature type="active site" description="Acyl-ester intermediate" evidence="11">
    <location>
        <position position="183"/>
    </location>
</feature>
<evidence type="ECO:0000256" key="5">
    <source>
        <dbReference type="ARBA" id="ARBA00014428"/>
    </source>
</evidence>
<feature type="active site" description="Charge relay system" evidence="11">
    <location>
        <position position="159"/>
    </location>
</feature>
<reference evidence="13 14" key="1">
    <citation type="submission" date="2023-02" db="EMBL/GenBank/DDBJ databases">
        <title>Devosia algicola sp. nov., isolated from the phycosphere of marine algae.</title>
        <authorList>
            <person name="Kim J.M."/>
            <person name="Lee J.K."/>
            <person name="Choi B.J."/>
            <person name="Bayburt H."/>
            <person name="Jeon C.O."/>
        </authorList>
    </citation>
    <scope>NUCLEOTIDE SEQUENCE [LARGE SCALE GENOMIC DNA]</scope>
    <source>
        <strain evidence="13 14">G20-9</strain>
    </source>
</reference>
<keyword evidence="9 11" id="KW-0648">Protein biosynthesis</keyword>
<comment type="similarity">
    <text evidence="2 11">Belongs to the amidase family. GatA subfamily.</text>
</comment>
<comment type="subunit">
    <text evidence="3 11">Heterotrimer of A, B and C subunits.</text>
</comment>
<keyword evidence="8 11" id="KW-0067">ATP-binding</keyword>
<dbReference type="PANTHER" id="PTHR11895">
    <property type="entry name" value="TRANSAMIDASE"/>
    <property type="match status" value="1"/>
</dbReference>
<evidence type="ECO:0000256" key="8">
    <source>
        <dbReference type="ARBA" id="ARBA00022840"/>
    </source>
</evidence>
<dbReference type="InterPro" id="IPR020556">
    <property type="entry name" value="Amidase_CS"/>
</dbReference>
<dbReference type="Proteomes" id="UP001220530">
    <property type="component" value="Chromosome"/>
</dbReference>
<evidence type="ECO:0000256" key="7">
    <source>
        <dbReference type="ARBA" id="ARBA00022741"/>
    </source>
</evidence>
<feature type="active site" description="Charge relay system" evidence="11">
    <location>
        <position position="79"/>
    </location>
</feature>
<dbReference type="InterPro" id="IPR000120">
    <property type="entry name" value="Amidase"/>
</dbReference>
<evidence type="ECO:0000256" key="11">
    <source>
        <dbReference type="HAMAP-Rule" id="MF_00120"/>
    </source>
</evidence>
<dbReference type="InterPro" id="IPR036928">
    <property type="entry name" value="AS_sf"/>
</dbReference>
<comment type="catalytic activity">
    <reaction evidence="10 11">
        <text>L-glutamyl-tRNA(Gln) + L-glutamine + ATP + H2O = L-glutaminyl-tRNA(Gln) + L-glutamate + ADP + phosphate + H(+)</text>
        <dbReference type="Rhea" id="RHEA:17521"/>
        <dbReference type="Rhea" id="RHEA-COMP:9681"/>
        <dbReference type="Rhea" id="RHEA-COMP:9684"/>
        <dbReference type="ChEBI" id="CHEBI:15377"/>
        <dbReference type="ChEBI" id="CHEBI:15378"/>
        <dbReference type="ChEBI" id="CHEBI:29985"/>
        <dbReference type="ChEBI" id="CHEBI:30616"/>
        <dbReference type="ChEBI" id="CHEBI:43474"/>
        <dbReference type="ChEBI" id="CHEBI:58359"/>
        <dbReference type="ChEBI" id="CHEBI:78520"/>
        <dbReference type="ChEBI" id="CHEBI:78521"/>
        <dbReference type="ChEBI" id="CHEBI:456216"/>
        <dbReference type="EC" id="6.3.5.7"/>
    </reaction>
</comment>
<comment type="function">
    <text evidence="1">Hydrolyzes indole-3-acetamide (IAM) into indole-3-acetic acid (IAA).</text>
</comment>
<protein>
    <recommendedName>
        <fullName evidence="5 11">Glutamyl-tRNA(Gln) amidotransferase subunit A</fullName>
        <shortName evidence="11">Glu-ADT subunit A</shortName>
        <ecNumber evidence="4 11">6.3.5.7</ecNumber>
    </recommendedName>
</protein>
<gene>
    <name evidence="11 13" type="primary">gatA</name>
    <name evidence="13" type="ORF">PSQ19_04495</name>
</gene>
<evidence type="ECO:0000259" key="12">
    <source>
        <dbReference type="Pfam" id="PF01425"/>
    </source>
</evidence>
<keyword evidence="6 11" id="KW-0436">Ligase</keyword>
<evidence type="ECO:0000256" key="6">
    <source>
        <dbReference type="ARBA" id="ARBA00022598"/>
    </source>
</evidence>
<evidence type="ECO:0000256" key="2">
    <source>
        <dbReference type="ARBA" id="ARBA00008069"/>
    </source>
</evidence>
<proteinExistence type="inferred from homology"/>
<comment type="function">
    <text evidence="11">Allows the formation of correctly charged Gln-tRNA(Gln) through the transamidation of misacylated Glu-tRNA(Gln) in organisms which lack glutaminyl-tRNA synthetase. The reaction takes place in the presence of glutamine and ATP through an activated gamma-phospho-Glu-tRNA(Gln).</text>
</comment>